<evidence type="ECO:0000313" key="3">
    <source>
        <dbReference type="Proteomes" id="UP000030042"/>
    </source>
</evidence>
<proteinExistence type="predicted"/>
<dbReference type="EMBL" id="JF974300">
    <property type="protein sequence ID" value="AET72527.1"/>
    <property type="molecule type" value="Genomic_DNA"/>
</dbReference>
<protein>
    <submittedName>
        <fullName evidence="1">Uncharacterized protein</fullName>
    </submittedName>
</protein>
<dbReference type="RefSeq" id="YP_009220222.1">
    <property type="nucleotide sequence ID" value="NC_029031.1"/>
</dbReference>
<reference evidence="1 4" key="1">
    <citation type="submission" date="2010-12" db="EMBL/GenBank/DDBJ databases">
        <title>The Genome Sequence of Synechococcus phage S-CBP42.</title>
        <authorList>
            <consortium name="The Broad Institute Genome Sequencing Platform"/>
            <person name="Henn M.R."/>
            <person name="Chen F."/>
            <person name="Wang K."/>
            <person name="Levin J."/>
            <person name="Malboeuf C."/>
            <person name="Casali M."/>
            <person name="Russ C."/>
            <person name="Lennon N."/>
            <person name="Chapman S.B."/>
            <person name="Erlich R."/>
            <person name="Young S.K."/>
            <person name="Yandava C."/>
            <person name="Zeng Q."/>
            <person name="Alvarado L."/>
            <person name="Anderson S."/>
            <person name="Berlin A."/>
            <person name="Chen Z."/>
            <person name="Freedman E."/>
            <person name="Gellesch M."/>
            <person name="Goldberg J."/>
            <person name="Green L."/>
            <person name="Griggs A."/>
            <person name="Gujja S."/>
            <person name="Heilman E.R."/>
            <person name="Heiman D."/>
            <person name="Hollinger A."/>
            <person name="Howarth C."/>
            <person name="Larson L."/>
            <person name="Mehta T."/>
            <person name="Pearson M."/>
            <person name="Roberts A."/>
            <person name="Ryan E."/>
            <person name="Saif S."/>
            <person name="Shea T."/>
            <person name="Shenoy N."/>
            <person name="Sisk P."/>
            <person name="Stolte C."/>
            <person name="Sykes S."/>
            <person name="White J."/>
            <person name="Haas B."/>
            <person name="Nusbaum C."/>
            <person name="Birren B."/>
        </authorList>
    </citation>
    <scope>NUCLEOTIDE SEQUENCE [LARGE SCALE GENOMIC DNA]</scope>
</reference>
<keyword evidence="3" id="KW-1185">Reference proteome</keyword>
<name>G8EYE7_9CAUD</name>
<sequence length="54" mass="6074">MTIRTYAITYATRKGFKKSLEVLARDVRHAITTTTELVGPDLAQIKQVLPVGDW</sequence>
<reference evidence="2 3" key="3">
    <citation type="journal article" date="2015" name="PLoS ONE">
        <title>Comparative Genomic and Phylogenomic Analyses Reveal a Conserved Core Genome Shared by Estuarine and Oceanic Cyanopodoviruses.</title>
        <authorList>
            <person name="Huang S."/>
            <person name="Zhang S."/>
            <person name="Jiao N."/>
            <person name="Chen F."/>
        </authorList>
    </citation>
    <scope>NUCLEOTIDE SEQUENCE [LARGE SCALE GENOMIC DNA]</scope>
</reference>
<dbReference type="KEGG" id="vg:26646395"/>
<dbReference type="Proteomes" id="UP000030042">
    <property type="component" value="Segment"/>
</dbReference>
<evidence type="ECO:0000313" key="2">
    <source>
        <dbReference type="EMBL" id="AGK86689.1"/>
    </source>
</evidence>
<reference evidence="3" key="2">
    <citation type="submission" date="2012-12" db="EMBL/GenBank/DDBJ databases">
        <title>Genomics of marine cyanopodoviruses.</title>
        <authorList>
            <person name="Huang S."/>
            <person name="Chen F."/>
        </authorList>
    </citation>
    <scope>NUCLEOTIDE SEQUENCE [LARGE SCALE GENOMIC DNA]</scope>
</reference>
<evidence type="ECO:0000313" key="4">
    <source>
        <dbReference type="Proteomes" id="UP000297398"/>
    </source>
</evidence>
<organism evidence="1 4">
    <name type="scientific">Synechococcus phage S-CBP42</name>
    <dbReference type="NCBI Taxonomy" id="461711"/>
    <lineage>
        <taxon>Viruses</taxon>
        <taxon>Duplodnaviria</taxon>
        <taxon>Heunggongvirae</taxon>
        <taxon>Uroviricota</taxon>
        <taxon>Caudoviricetes</taxon>
        <taxon>Autographivirales</taxon>
        <taxon>Aegirvirus</taxon>
        <taxon>Aegirvirus SCBP42</taxon>
    </lineage>
</organism>
<dbReference type="EMBL" id="KC310805">
    <property type="protein sequence ID" value="AGK86689.1"/>
    <property type="molecule type" value="Genomic_DNA"/>
</dbReference>
<gene>
    <name evidence="2" type="ORF">S-CBP42_0038</name>
    <name evidence="1" type="ORF">SXGG_00030</name>
</gene>
<evidence type="ECO:0000313" key="1">
    <source>
        <dbReference type="EMBL" id="AET72527.1"/>
    </source>
</evidence>
<accession>G8EYE7</accession>
<dbReference type="Proteomes" id="UP000297398">
    <property type="component" value="Segment"/>
</dbReference>
<dbReference type="GeneID" id="26646395"/>